<gene>
    <name evidence="1" type="ORF">HSBAA_04740</name>
</gene>
<protein>
    <submittedName>
        <fullName evidence="1">Uncharacterized protein</fullName>
    </submittedName>
</protein>
<dbReference type="Proteomes" id="UP000320231">
    <property type="component" value="Chromosome"/>
</dbReference>
<evidence type="ECO:0000313" key="1">
    <source>
        <dbReference type="EMBL" id="BBI59168.1"/>
    </source>
</evidence>
<organism evidence="1 2">
    <name type="scientific">Vreelandella sulfidaeris</name>
    <dbReference type="NCBI Taxonomy" id="115553"/>
    <lineage>
        <taxon>Bacteria</taxon>
        <taxon>Pseudomonadati</taxon>
        <taxon>Pseudomonadota</taxon>
        <taxon>Gammaproteobacteria</taxon>
        <taxon>Oceanospirillales</taxon>
        <taxon>Halomonadaceae</taxon>
        <taxon>Vreelandella</taxon>
    </lineage>
</organism>
<accession>A0A455U3V1</accession>
<proteinExistence type="predicted"/>
<dbReference type="AlphaFoldDB" id="A0A455U3V1"/>
<reference evidence="1 2" key="1">
    <citation type="journal article" date="2019" name="Microbiol. Resour. Announc.">
        <title>Complete Genome Sequence of Halomonas sulfidaeris Strain Esulfide1 Isolated from a Metal Sulfide Rock at a Depth of 2,200 Meters, Obtained Using Nanopore Sequencing.</title>
        <authorList>
            <person name="Saito M."/>
            <person name="Nishigata A."/>
            <person name="Galipon J."/>
            <person name="Arakawa K."/>
        </authorList>
    </citation>
    <scope>NUCLEOTIDE SEQUENCE [LARGE SCALE GENOMIC DNA]</scope>
    <source>
        <strain evidence="1 2">ATCC BAA-803</strain>
    </source>
</reference>
<name>A0A455U3V1_9GAMM</name>
<sequence length="159" mass="18053">MHRHETSITLNDLIYAVIPNLNSAEKLVFSTLDSLIEEATTPLDILKRTEQRQAFGLEVHRIRINLEHLLNSYRPEVDAILRSEGEHQGPVVEADHHEADAIRSAIDIYQHVCAFQRGERPHPHLNAKSSWQTFIAQTVTAWHQHCLYNVAIGLSGLPV</sequence>
<dbReference type="EMBL" id="AP019514">
    <property type="protein sequence ID" value="BBI59168.1"/>
    <property type="molecule type" value="Genomic_DNA"/>
</dbReference>
<evidence type="ECO:0000313" key="2">
    <source>
        <dbReference type="Proteomes" id="UP000320231"/>
    </source>
</evidence>
<dbReference type="KEGG" id="hsr:HSBAA_04740"/>